<protein>
    <recommendedName>
        <fullName evidence="7">XK-related protein</fullName>
    </recommendedName>
</protein>
<feature type="region of interest" description="Disordered" evidence="8">
    <location>
        <begin position="149"/>
        <end position="181"/>
    </location>
</feature>
<feature type="transmembrane region" description="Helical" evidence="7">
    <location>
        <begin position="725"/>
        <end position="740"/>
    </location>
</feature>
<feature type="region of interest" description="Disordered" evidence="8">
    <location>
        <begin position="223"/>
        <end position="261"/>
    </location>
</feature>
<sequence length="823" mass="93477">MMRLQQQHFTPRTTTVSQQQPPPLSNTSPYVNSSSSLLLKKNNVVELDSSYSTNGSSKSTSSTSAIIIQPNAASSSTSQPDSSSLFLVTGSGEQTARKITSHSNQQEKFSKHPMNSTAISTLQRFQQQQQQLIGTPTGSNRRTTMYRLSSFNESSSSSSPPPPLPTLSSSTNNGGVTNELPLMTPTYESIDVHNLIDSHHSTFHDPTTTSATIAASAAVYVDSSQGTSDGGHEESNGCMSDNPTVTVPDNHRLYPGANGSQHHYYSRTASSIMPMSGIMTPLAFTHHHHHNHNHHYPLASTGGGYLTRSSHYYYHHPDYYYYGSQTNASNTSPPLLYGRDIDGSGSSSLRPLSSFNKDEDFDIFNAIFALISLMSHCCCSGSTFILAYFLWRHEQDMLLFWLTIFATVVPSIIVNVISLKWLLNDNHRQQHEKYHQQQNNNNNNNSNGTTAEPFLLRRPEIGPCGWMFRILLHIILLGPVLRYIELLRYGVKSWSDKRRRVDYQQQNGQKDGGWSTSSSTALPSLSTTLPRPRFQSSIGPGGLPDFEPARKSASHEKSSFNRIDYYLLTVAEDRDTSLLSLFQCLMQCTIQMTLHLHSLISHWYFEHHHHLNNYNHNYTEYVQMTVIFLALFETSWSISSYHRALRRASYDKRNLSAFGTIIQSFWHGLTLASRLLAISLFLHQFGYWLLPIGIGHWGIMTIWIMHQGTHFFDSELGRPNPCQEYMFNMLIGLIYLFIFINLKDEPTRYKYFAFYTVIMVEDFTFAALWFLRIETDYFWSLRSLLFIAVPILFIASILVMQFYYWFVHPNGRPLIVNKAARCC</sequence>
<evidence type="ECO:0000256" key="7">
    <source>
        <dbReference type="RuleBase" id="RU910716"/>
    </source>
</evidence>
<dbReference type="InterPro" id="IPR050895">
    <property type="entry name" value="XK-related_scramblase"/>
</dbReference>
<dbReference type="PANTHER" id="PTHR16024:SF10">
    <property type="entry name" value="XK-RELATED PROTEIN"/>
    <property type="match status" value="1"/>
</dbReference>
<dbReference type="Pfam" id="PF09815">
    <property type="entry name" value="XK-related"/>
    <property type="match status" value="1"/>
</dbReference>
<comment type="caution">
    <text evidence="9">The sequence shown here is derived from an EMBL/GenBank/DDBJ whole genome shotgun (WGS) entry which is preliminary data.</text>
</comment>
<keyword evidence="3" id="KW-1003">Cell membrane</keyword>
<keyword evidence="6 7" id="KW-0472">Membrane</keyword>
<comment type="subcellular location">
    <subcellularLocation>
        <location evidence="1">Cell membrane</location>
        <topology evidence="1">Multi-pass membrane protein</topology>
    </subcellularLocation>
    <subcellularLocation>
        <location evidence="7">Membrane</location>
        <topology evidence="7">Multi-pass membrane protein</topology>
    </subcellularLocation>
</comment>
<dbReference type="PANTHER" id="PTHR16024">
    <property type="entry name" value="XK-RELATED PROTEIN"/>
    <property type="match status" value="1"/>
</dbReference>
<dbReference type="Proteomes" id="UP000828236">
    <property type="component" value="Unassembled WGS sequence"/>
</dbReference>
<feature type="region of interest" description="Disordered" evidence="8">
    <location>
        <begin position="504"/>
        <end position="531"/>
    </location>
</feature>
<keyword evidence="4 7" id="KW-0812">Transmembrane</keyword>
<evidence type="ECO:0000256" key="5">
    <source>
        <dbReference type="ARBA" id="ARBA00022989"/>
    </source>
</evidence>
<evidence type="ECO:0000256" key="4">
    <source>
        <dbReference type="ARBA" id="ARBA00022692"/>
    </source>
</evidence>
<reference evidence="9" key="1">
    <citation type="submission" date="2020-06" db="EMBL/GenBank/DDBJ databases">
        <authorList>
            <person name="Ji K."/>
            <person name="Li J."/>
        </authorList>
    </citation>
    <scope>NUCLEOTIDE SEQUENCE</scope>
    <source>
        <strain evidence="9">JKM2019</strain>
        <tissue evidence="9">Whole body</tissue>
    </source>
</reference>
<dbReference type="GO" id="GO:0005886">
    <property type="term" value="C:plasma membrane"/>
    <property type="evidence" value="ECO:0007669"/>
    <property type="project" value="UniProtKB-SubCell"/>
</dbReference>
<evidence type="ECO:0000256" key="2">
    <source>
        <dbReference type="ARBA" id="ARBA00008789"/>
    </source>
</evidence>
<reference evidence="9" key="2">
    <citation type="journal article" date="2021" name="World Allergy Organ. J.">
        <title>Chromosome-level assembly of Dermatophagoides farinae genome and transcriptome reveals two novel allergens Der f 37 and Der f 39.</title>
        <authorList>
            <person name="Chen J."/>
            <person name="Cai Z."/>
            <person name="Fan D."/>
            <person name="Hu J."/>
            <person name="Hou Y."/>
            <person name="He Y."/>
            <person name="Zhang Z."/>
            <person name="Zhao Z."/>
            <person name="Gao P."/>
            <person name="Hu W."/>
            <person name="Sun J."/>
            <person name="Li J."/>
            <person name="Ji K."/>
        </authorList>
    </citation>
    <scope>NUCLEOTIDE SEQUENCE</scope>
    <source>
        <strain evidence="9">JKM2019</strain>
    </source>
</reference>
<feature type="transmembrane region" description="Helical" evidence="7">
    <location>
        <begin position="752"/>
        <end position="771"/>
    </location>
</feature>
<dbReference type="AlphaFoldDB" id="A0A9D4P8K3"/>
<feature type="compositionally biased region" description="Low complexity" evidence="8">
    <location>
        <begin position="515"/>
        <end position="531"/>
    </location>
</feature>
<feature type="transmembrane region" description="Helical" evidence="7">
    <location>
        <begin position="685"/>
        <end position="704"/>
    </location>
</feature>
<feature type="compositionally biased region" description="Polar residues" evidence="8">
    <location>
        <begin position="1"/>
        <end position="32"/>
    </location>
</feature>
<evidence type="ECO:0000256" key="3">
    <source>
        <dbReference type="ARBA" id="ARBA00022475"/>
    </source>
</evidence>
<keyword evidence="5 7" id="KW-1133">Transmembrane helix</keyword>
<organism evidence="9">
    <name type="scientific">Dermatophagoides farinae</name>
    <name type="common">American house dust mite</name>
    <dbReference type="NCBI Taxonomy" id="6954"/>
    <lineage>
        <taxon>Eukaryota</taxon>
        <taxon>Metazoa</taxon>
        <taxon>Ecdysozoa</taxon>
        <taxon>Arthropoda</taxon>
        <taxon>Chelicerata</taxon>
        <taxon>Arachnida</taxon>
        <taxon>Acari</taxon>
        <taxon>Acariformes</taxon>
        <taxon>Sarcoptiformes</taxon>
        <taxon>Astigmata</taxon>
        <taxon>Psoroptidia</taxon>
        <taxon>Analgoidea</taxon>
        <taxon>Pyroglyphidae</taxon>
        <taxon>Dermatophagoidinae</taxon>
        <taxon>Dermatophagoides</taxon>
    </lineage>
</organism>
<dbReference type="OrthoDB" id="6136301at2759"/>
<dbReference type="InterPro" id="IPR018629">
    <property type="entry name" value="XK-rel"/>
</dbReference>
<feature type="compositionally biased region" description="Low complexity" evidence="8">
    <location>
        <begin position="436"/>
        <end position="447"/>
    </location>
</feature>
<evidence type="ECO:0000256" key="8">
    <source>
        <dbReference type="SAM" id="MobiDB-lite"/>
    </source>
</evidence>
<feature type="compositionally biased region" description="Polar residues" evidence="8">
    <location>
        <begin position="237"/>
        <end position="247"/>
    </location>
</feature>
<accession>A0A9D4P8K3</accession>
<feature type="transmembrane region" description="Helical" evidence="7">
    <location>
        <begin position="398"/>
        <end position="423"/>
    </location>
</feature>
<evidence type="ECO:0000256" key="1">
    <source>
        <dbReference type="ARBA" id="ARBA00004651"/>
    </source>
</evidence>
<gene>
    <name evidence="9" type="ORF">HUG17_1606</name>
</gene>
<feature type="transmembrane region" description="Helical" evidence="7">
    <location>
        <begin position="466"/>
        <end position="484"/>
    </location>
</feature>
<feature type="region of interest" description="Disordered" evidence="8">
    <location>
        <begin position="1"/>
        <end position="33"/>
    </location>
</feature>
<dbReference type="EMBL" id="SDOV01000001">
    <property type="protein sequence ID" value="KAH7646068.1"/>
    <property type="molecule type" value="Genomic_DNA"/>
</dbReference>
<feature type="region of interest" description="Disordered" evidence="8">
    <location>
        <begin position="95"/>
        <end position="115"/>
    </location>
</feature>
<feature type="transmembrane region" description="Helical" evidence="7">
    <location>
        <begin position="783"/>
        <end position="806"/>
    </location>
</feature>
<comment type="similarity">
    <text evidence="2 7">Belongs to the XK family.</text>
</comment>
<evidence type="ECO:0000313" key="9">
    <source>
        <dbReference type="EMBL" id="KAH7646068.1"/>
    </source>
</evidence>
<name>A0A9D4P8K3_DERFA</name>
<feature type="transmembrane region" description="Helical" evidence="7">
    <location>
        <begin position="363"/>
        <end position="391"/>
    </location>
</feature>
<feature type="region of interest" description="Disordered" evidence="8">
    <location>
        <begin position="431"/>
        <end position="451"/>
    </location>
</feature>
<proteinExistence type="inferred from homology"/>
<evidence type="ECO:0000256" key="6">
    <source>
        <dbReference type="ARBA" id="ARBA00023136"/>
    </source>
</evidence>